<evidence type="ECO:0000256" key="7">
    <source>
        <dbReference type="SAM" id="SignalP"/>
    </source>
</evidence>
<evidence type="ECO:0000256" key="3">
    <source>
        <dbReference type="ARBA" id="ARBA00022670"/>
    </source>
</evidence>
<evidence type="ECO:0000259" key="8">
    <source>
        <dbReference type="SMART" id="SM00631"/>
    </source>
</evidence>
<dbReference type="InterPro" id="IPR000834">
    <property type="entry name" value="Peptidase_M14"/>
</dbReference>
<reference evidence="10" key="1">
    <citation type="journal article" date="2019" name="Int. J. Syst. Evol. Microbiol.">
        <title>The Global Catalogue of Microorganisms (GCM) 10K type strain sequencing project: providing services to taxonomists for standard genome sequencing and annotation.</title>
        <authorList>
            <consortium name="The Broad Institute Genomics Platform"/>
            <consortium name="The Broad Institute Genome Sequencing Center for Infectious Disease"/>
            <person name="Wu L."/>
            <person name="Ma J."/>
        </authorList>
    </citation>
    <scope>NUCLEOTIDE SEQUENCE [LARGE SCALE GENOMIC DNA]</scope>
    <source>
        <strain evidence="10">CGMCC 1.10832</strain>
    </source>
</reference>
<evidence type="ECO:0000256" key="6">
    <source>
        <dbReference type="ARBA" id="ARBA00023049"/>
    </source>
</evidence>
<dbReference type="Proteomes" id="UP000636010">
    <property type="component" value="Unassembled WGS sequence"/>
</dbReference>
<dbReference type="InterPro" id="IPR029062">
    <property type="entry name" value="Class_I_gatase-like"/>
</dbReference>
<comment type="caution">
    <text evidence="9">The sequence shown here is derived from an EMBL/GenBank/DDBJ whole genome shotgun (WGS) entry which is preliminary data.</text>
</comment>
<gene>
    <name evidence="9" type="ORF">GCM10011506_31300</name>
</gene>
<keyword evidence="3" id="KW-0645">Protease</keyword>
<keyword evidence="7" id="KW-0732">Signal</keyword>
<keyword evidence="4" id="KW-0378">Hydrolase</keyword>
<evidence type="ECO:0000256" key="4">
    <source>
        <dbReference type="ARBA" id="ARBA00022801"/>
    </source>
</evidence>
<accession>A0ABQ1MSD8</accession>
<feature type="domain" description="Peptidase M14" evidence="8">
    <location>
        <begin position="38"/>
        <end position="341"/>
    </location>
</feature>
<dbReference type="SUPFAM" id="SSF53187">
    <property type="entry name" value="Zn-dependent exopeptidases"/>
    <property type="match status" value="1"/>
</dbReference>
<dbReference type="CDD" id="cd06238">
    <property type="entry name" value="M14-like"/>
    <property type="match status" value="1"/>
</dbReference>
<comment type="similarity">
    <text evidence="2">Belongs to the peptidase M14 family.</text>
</comment>
<evidence type="ECO:0000313" key="9">
    <source>
        <dbReference type="EMBL" id="GGC43448.1"/>
    </source>
</evidence>
<sequence length="831" mass="95314">MHKNKILPFLLILFSFTSFSQTIQSPAEFLGYELGDNFTRHHQVVDYFHHLAENSGQLILKQYGKTNENRPLYYAIISSPENMGQLDEIRKNQLRTTGLIDGSPVNSNINIVWLSYNIHGNESSSTEASMRTAYSLLNGEMESEEWLKNTVVILDPCVNPDGRDRYANYYWQYGAQPYNPTTDAVEHREVWPGGRANHYLFDLNRDWAWQTQAESEARMIAYHEWMPHIHVDFHEQSFNDPYYFAPAAEPIHDIITPWQRSFQTEIGKNHAKYFDKNNWLYFTRERFDLFYPSYGDTYPTFNGAIGMTYEQGGGGAGGLGVITEFGDTLTLKDRIAHHYTTGMSTIEVASKNAKKLNSNFKNYFDKNRNNPNDPFKTYIIKWSPEKDTDLEALKALLKKQKIEYSTLANKQSLKGYSYFQRKESVFTTNENDLVISSYQPKSTLIQALFDPKPNYSDSLTYDITSWALPYAYGLETYGVKTKVTPSSNTVRQHTEFNLEDSYAYAIPYSSFEHSRLLASLLKNKIKVRVANKPLQFEGKSFGRGTLIVTQRNNESVNNLNQKLQELSNEFQLEIYPLATGFADKMYDIGSGEYSYLKAPKIAVVMGDGVSSLSYGEVWHYFEQQLNYPITSIRTDDIASIDLNLYDAVVLPSGYYGELRDFLKTKLLTFAQNGGKVINIGAANSLWSDMDETSLMKRNIKKDTTESELKLYKDAEREALENNIFGAIYEVKLDESHPLAYGYTGSYFSLKTSNNTFKYLKDAWNVGYILDKDYLVSGFAGYKANKNQAESLTFGVEEIGRGNMVYLIDDPLFRGFWYHGRMLFANAVFMLD</sequence>
<organism evidence="9 10">
    <name type="scientific">Marivirga lumbricoides</name>
    <dbReference type="NCBI Taxonomy" id="1046115"/>
    <lineage>
        <taxon>Bacteria</taxon>
        <taxon>Pseudomonadati</taxon>
        <taxon>Bacteroidota</taxon>
        <taxon>Cytophagia</taxon>
        <taxon>Cytophagales</taxon>
        <taxon>Marivirgaceae</taxon>
        <taxon>Marivirga</taxon>
    </lineage>
</organism>
<feature type="chain" id="PRO_5045437936" evidence="7">
    <location>
        <begin position="21"/>
        <end position="831"/>
    </location>
</feature>
<evidence type="ECO:0000313" key="10">
    <source>
        <dbReference type="Proteomes" id="UP000636010"/>
    </source>
</evidence>
<evidence type="ECO:0000256" key="1">
    <source>
        <dbReference type="ARBA" id="ARBA00001947"/>
    </source>
</evidence>
<dbReference type="SUPFAM" id="SSF52317">
    <property type="entry name" value="Class I glutamine amidotransferase-like"/>
    <property type="match status" value="1"/>
</dbReference>
<comment type="cofactor">
    <cofactor evidence="1">
        <name>Zn(2+)</name>
        <dbReference type="ChEBI" id="CHEBI:29105"/>
    </cofactor>
</comment>
<feature type="signal peptide" evidence="7">
    <location>
        <begin position="1"/>
        <end position="20"/>
    </location>
</feature>
<protein>
    <submittedName>
        <fullName evidence="9">Peptidase M14</fullName>
    </submittedName>
</protein>
<evidence type="ECO:0000256" key="5">
    <source>
        <dbReference type="ARBA" id="ARBA00022833"/>
    </source>
</evidence>
<dbReference type="CDD" id="cd01653">
    <property type="entry name" value="GATase1"/>
    <property type="match status" value="1"/>
</dbReference>
<dbReference type="SMART" id="SM00631">
    <property type="entry name" value="Zn_pept"/>
    <property type="match status" value="1"/>
</dbReference>
<dbReference type="Gene3D" id="3.40.630.10">
    <property type="entry name" value="Zn peptidases"/>
    <property type="match status" value="1"/>
</dbReference>
<evidence type="ECO:0000256" key="2">
    <source>
        <dbReference type="ARBA" id="ARBA00005988"/>
    </source>
</evidence>
<proteinExistence type="inferred from homology"/>
<dbReference type="PANTHER" id="PTHR11705">
    <property type="entry name" value="PROTEASE FAMILY M14 CARBOXYPEPTIDASE A,B"/>
    <property type="match status" value="1"/>
</dbReference>
<dbReference type="PANTHER" id="PTHR11705:SF143">
    <property type="entry name" value="SLL0236 PROTEIN"/>
    <property type="match status" value="1"/>
</dbReference>
<keyword evidence="10" id="KW-1185">Reference proteome</keyword>
<keyword evidence="5" id="KW-0862">Zinc</keyword>
<keyword evidence="6" id="KW-0482">Metalloprotease</keyword>
<name>A0ABQ1MSD8_9BACT</name>
<dbReference type="Pfam" id="PF00246">
    <property type="entry name" value="Peptidase_M14"/>
    <property type="match status" value="1"/>
</dbReference>
<dbReference type="RefSeq" id="WP_188465211.1">
    <property type="nucleotide sequence ID" value="NZ_BAABHU010000010.1"/>
</dbReference>
<dbReference type="EMBL" id="BMEC01000010">
    <property type="protein sequence ID" value="GGC43448.1"/>
    <property type="molecule type" value="Genomic_DNA"/>
</dbReference>